<keyword evidence="8" id="KW-1185">Reference proteome</keyword>
<dbReference type="PANTHER" id="PTHR12714:SF9">
    <property type="entry name" value="PROTEIN-S-ISOPRENYLCYSTEINE O-METHYLTRANSFERASE"/>
    <property type="match status" value="1"/>
</dbReference>
<name>A0ABQ6Q618_9BACT</name>
<feature type="transmembrane region" description="Helical" evidence="5">
    <location>
        <begin position="68"/>
        <end position="91"/>
    </location>
</feature>
<reference evidence="7 8" key="1">
    <citation type="submission" date="2023-08" db="EMBL/GenBank/DDBJ databases">
        <title>Draft genome sequence of Algoriphagus taiwanensis.</title>
        <authorList>
            <person name="Takatani N."/>
            <person name="Hosokawa M."/>
            <person name="Sawabe T."/>
        </authorList>
    </citation>
    <scope>NUCLEOTIDE SEQUENCE [LARGE SCALE GENOMIC DNA]</scope>
    <source>
        <strain evidence="7 8">JCM 19755</strain>
    </source>
</reference>
<proteinExistence type="predicted"/>
<evidence type="ECO:0000259" key="6">
    <source>
        <dbReference type="Pfam" id="PF07298"/>
    </source>
</evidence>
<feature type="transmembrane region" description="Helical" evidence="5">
    <location>
        <begin position="43"/>
        <end position="62"/>
    </location>
</feature>
<keyword evidence="2 5" id="KW-0812">Transmembrane</keyword>
<dbReference type="Pfam" id="PF07298">
    <property type="entry name" value="NnrU"/>
    <property type="match status" value="1"/>
</dbReference>
<evidence type="ECO:0000313" key="7">
    <source>
        <dbReference type="EMBL" id="GMQ35624.1"/>
    </source>
</evidence>
<dbReference type="Gene3D" id="1.20.120.1630">
    <property type="match status" value="1"/>
</dbReference>
<gene>
    <name evidence="7" type="ORF">Ataiwa_38970</name>
</gene>
<organism evidence="7 8">
    <name type="scientific">Algoriphagus taiwanensis</name>
    <dbReference type="NCBI Taxonomy" id="1445656"/>
    <lineage>
        <taxon>Bacteria</taxon>
        <taxon>Pseudomonadati</taxon>
        <taxon>Bacteroidota</taxon>
        <taxon>Cytophagia</taxon>
        <taxon>Cytophagales</taxon>
        <taxon>Cyclobacteriaceae</taxon>
        <taxon>Algoriphagus</taxon>
    </lineage>
</organism>
<feature type="transmembrane region" description="Helical" evidence="5">
    <location>
        <begin position="6"/>
        <end position="23"/>
    </location>
</feature>
<accession>A0ABQ6Q618</accession>
<keyword evidence="4 5" id="KW-0472">Membrane</keyword>
<evidence type="ECO:0000256" key="5">
    <source>
        <dbReference type="SAM" id="Phobius"/>
    </source>
</evidence>
<evidence type="ECO:0000256" key="2">
    <source>
        <dbReference type="ARBA" id="ARBA00022692"/>
    </source>
</evidence>
<comment type="caution">
    <text evidence="7">The sequence shown here is derived from an EMBL/GenBank/DDBJ whole genome shotgun (WGS) entry which is preliminary data.</text>
</comment>
<protein>
    <submittedName>
        <fullName evidence="7">Isoprenylcysteine carboxylmethyltransferase family protein</fullName>
    </submittedName>
</protein>
<sequence>MMPYLLMALSWAVFYTIHSALAASKLKRILKAKWPNFYKNYRLVYSLLSLVLFFLLMIQASLLPPASLFYPIPIVVHLGYLVATLGVIVLLRSIREISIKKFLIESETQANDLIIKGIYSRIRHPLYLGLVLIFGGYFMVSGTWGAGVHLACLILYLPFGIHFEEKNLLEFFGDAYREYQRKVPAFFPSLFK</sequence>
<feature type="domain" description="NnrU" evidence="6">
    <location>
        <begin position="7"/>
        <end position="167"/>
    </location>
</feature>
<evidence type="ECO:0000313" key="8">
    <source>
        <dbReference type="Proteomes" id="UP001307705"/>
    </source>
</evidence>
<comment type="subcellular location">
    <subcellularLocation>
        <location evidence="1">Membrane</location>
        <topology evidence="1">Multi-pass membrane protein</topology>
    </subcellularLocation>
</comment>
<evidence type="ECO:0000256" key="4">
    <source>
        <dbReference type="ARBA" id="ARBA00023136"/>
    </source>
</evidence>
<dbReference type="InterPro" id="IPR009915">
    <property type="entry name" value="NnrU_dom"/>
</dbReference>
<dbReference type="PANTHER" id="PTHR12714">
    <property type="entry name" value="PROTEIN-S ISOPRENYLCYSTEINE O-METHYLTRANSFERASE"/>
    <property type="match status" value="1"/>
</dbReference>
<dbReference type="RefSeq" id="WP_338230502.1">
    <property type="nucleotide sequence ID" value="NZ_BTPE01000022.1"/>
</dbReference>
<evidence type="ECO:0000256" key="3">
    <source>
        <dbReference type="ARBA" id="ARBA00022989"/>
    </source>
</evidence>
<evidence type="ECO:0000256" key="1">
    <source>
        <dbReference type="ARBA" id="ARBA00004141"/>
    </source>
</evidence>
<feature type="transmembrane region" description="Helical" evidence="5">
    <location>
        <begin position="126"/>
        <end position="159"/>
    </location>
</feature>
<dbReference type="Proteomes" id="UP001307705">
    <property type="component" value="Unassembled WGS sequence"/>
</dbReference>
<keyword evidence="3 5" id="KW-1133">Transmembrane helix</keyword>
<dbReference type="EMBL" id="BTPE01000022">
    <property type="protein sequence ID" value="GMQ35624.1"/>
    <property type="molecule type" value="Genomic_DNA"/>
</dbReference>